<evidence type="ECO:0008006" key="3">
    <source>
        <dbReference type="Google" id="ProtNLM"/>
    </source>
</evidence>
<sequence>MSKVTKLLLLTVALTGCIALSEEKKKVSSLKFVNGTCHFRGRIIEDGDYEYPNDTCEEWKCDAANYRLKVTGCDIGTRYSSCIHKTRKGTYWTWCCRLYQPYC</sequence>
<feature type="chain" id="PRO_5001517258" description="Single domain-containing protein" evidence="1">
    <location>
        <begin position="20"/>
        <end position="103"/>
    </location>
</feature>
<evidence type="ECO:0000256" key="1">
    <source>
        <dbReference type="SAM" id="SignalP"/>
    </source>
</evidence>
<accession>A0A023FQU0</accession>
<evidence type="ECO:0000313" key="2">
    <source>
        <dbReference type="EMBL" id="JAC23714.1"/>
    </source>
</evidence>
<proteinExistence type="evidence at transcript level"/>
<name>A0A023FQU0_AMBCJ</name>
<dbReference type="AlphaFoldDB" id="A0A023FQU0"/>
<dbReference type="EMBL" id="GBBK01000768">
    <property type="protein sequence ID" value="JAC23714.1"/>
    <property type="molecule type" value="mRNA"/>
</dbReference>
<keyword evidence="1" id="KW-0732">Signal</keyword>
<dbReference type="PROSITE" id="PS51257">
    <property type="entry name" value="PROKAR_LIPOPROTEIN"/>
    <property type="match status" value="1"/>
</dbReference>
<reference evidence="2" key="1">
    <citation type="submission" date="2014-03" db="EMBL/GenBank/DDBJ databases">
        <title>The sialotranscriptome of Amblyomma triste, Amblyomma parvum and Amblyomma cajennense ticks, uncovered by 454-based RNA-seq.</title>
        <authorList>
            <person name="Garcia G.R."/>
            <person name="Gardinassi L.G."/>
            <person name="Ribeiro J.M."/>
            <person name="Anatriello E."/>
            <person name="Ferreira B.R."/>
            <person name="Moreira H.N."/>
            <person name="Mafra C."/>
            <person name="Olegario M.M."/>
            <person name="Szabo P.J."/>
            <person name="Miranda-Santos I.K."/>
            <person name="Maruyama S.R."/>
        </authorList>
    </citation>
    <scope>NUCLEOTIDE SEQUENCE</scope>
    <source>
        <strain evidence="2">Uberlandia</strain>
        <tissue evidence="2">Salivary glands</tissue>
    </source>
</reference>
<organism evidence="2">
    <name type="scientific">Amblyomma cajennense</name>
    <name type="common">Cayenne tick</name>
    <name type="synonym">Acarus cajennensis</name>
    <dbReference type="NCBI Taxonomy" id="34607"/>
    <lineage>
        <taxon>Eukaryota</taxon>
        <taxon>Metazoa</taxon>
        <taxon>Ecdysozoa</taxon>
        <taxon>Arthropoda</taxon>
        <taxon>Chelicerata</taxon>
        <taxon>Arachnida</taxon>
        <taxon>Acari</taxon>
        <taxon>Parasitiformes</taxon>
        <taxon>Ixodida</taxon>
        <taxon>Ixodoidea</taxon>
        <taxon>Ixodidae</taxon>
        <taxon>Amblyomminae</taxon>
        <taxon>Amblyomma</taxon>
    </lineage>
</organism>
<protein>
    <recommendedName>
        <fullName evidence="3">Single domain-containing protein</fullName>
    </recommendedName>
</protein>
<feature type="signal peptide" evidence="1">
    <location>
        <begin position="1"/>
        <end position="19"/>
    </location>
</feature>